<dbReference type="PANTHER" id="PTHR24321">
    <property type="entry name" value="DEHYDROGENASES, SHORT CHAIN"/>
    <property type="match status" value="1"/>
</dbReference>
<accession>A0ABS5J6V4</accession>
<dbReference type="PRINTS" id="PR00081">
    <property type="entry name" value="GDHRDH"/>
</dbReference>
<evidence type="ECO:0000256" key="2">
    <source>
        <dbReference type="ARBA" id="ARBA00023002"/>
    </source>
</evidence>
<name>A0ABS5J6V4_9BACT</name>
<evidence type="ECO:0000313" key="5">
    <source>
        <dbReference type="Proteomes" id="UP000676386"/>
    </source>
</evidence>
<dbReference type="Gene3D" id="3.40.50.720">
    <property type="entry name" value="NAD(P)-binding Rossmann-like Domain"/>
    <property type="match status" value="1"/>
</dbReference>
<comment type="caution">
    <text evidence="4">The sequence shown here is derived from an EMBL/GenBank/DDBJ whole genome shotgun (WGS) entry which is preliminary data.</text>
</comment>
<dbReference type="GO" id="GO:0047936">
    <property type="term" value="F:glucose 1-dehydrogenase [NAD(P)+] activity"/>
    <property type="evidence" value="ECO:0007669"/>
    <property type="project" value="UniProtKB-EC"/>
</dbReference>
<dbReference type="InterPro" id="IPR020904">
    <property type="entry name" value="Sc_DH/Rdtase_CS"/>
</dbReference>
<proteinExistence type="inferred from homology"/>
<keyword evidence="5" id="KW-1185">Reference proteome</keyword>
<gene>
    <name evidence="4" type="ORF">KE626_26745</name>
</gene>
<dbReference type="Pfam" id="PF13561">
    <property type="entry name" value="adh_short_C2"/>
    <property type="match status" value="1"/>
</dbReference>
<evidence type="ECO:0000256" key="1">
    <source>
        <dbReference type="ARBA" id="ARBA00006484"/>
    </source>
</evidence>
<dbReference type="InterPro" id="IPR036291">
    <property type="entry name" value="NAD(P)-bd_dom_sf"/>
</dbReference>
<dbReference type="InterPro" id="IPR002347">
    <property type="entry name" value="SDR_fam"/>
</dbReference>
<organism evidence="4 5">
    <name type="scientific">Chitinophaga hostae</name>
    <dbReference type="NCBI Taxonomy" id="2831022"/>
    <lineage>
        <taxon>Bacteria</taxon>
        <taxon>Pseudomonadati</taxon>
        <taxon>Bacteroidota</taxon>
        <taxon>Chitinophagia</taxon>
        <taxon>Chitinophagales</taxon>
        <taxon>Chitinophagaceae</taxon>
        <taxon>Chitinophaga</taxon>
    </lineage>
</organism>
<reference evidence="4 5" key="1">
    <citation type="submission" date="2021-04" db="EMBL/GenBank/DDBJ databases">
        <title>Chitinophaga sp. nov., isolated from the rhizosphere soil.</title>
        <authorList>
            <person name="He S."/>
        </authorList>
    </citation>
    <scope>NUCLEOTIDE SEQUENCE [LARGE SCALE GENOMIC DNA]</scope>
    <source>
        <strain evidence="4 5">2R12</strain>
    </source>
</reference>
<keyword evidence="2 4" id="KW-0560">Oxidoreductase</keyword>
<comment type="similarity">
    <text evidence="1">Belongs to the short-chain dehydrogenases/reductases (SDR) family.</text>
</comment>
<dbReference type="CDD" id="cd05233">
    <property type="entry name" value="SDR_c"/>
    <property type="match status" value="1"/>
</dbReference>
<dbReference type="RefSeq" id="WP_211976090.1">
    <property type="nucleotide sequence ID" value="NZ_CBFHAM010000025.1"/>
</dbReference>
<feature type="domain" description="Ketoreductase" evidence="3">
    <location>
        <begin position="9"/>
        <end position="190"/>
    </location>
</feature>
<dbReference type="EC" id="1.1.1.47" evidence="4"/>
<dbReference type="PROSITE" id="PS00061">
    <property type="entry name" value="ADH_SHORT"/>
    <property type="match status" value="1"/>
</dbReference>
<protein>
    <submittedName>
        <fullName evidence="4">Glucose 1-dehydrogenase</fullName>
        <ecNumber evidence="4">1.1.1.47</ecNumber>
    </submittedName>
</protein>
<dbReference type="Proteomes" id="UP000676386">
    <property type="component" value="Unassembled WGS sequence"/>
</dbReference>
<dbReference type="PANTHER" id="PTHR24321:SF11">
    <property type="entry name" value="BLR0893 PROTEIN"/>
    <property type="match status" value="1"/>
</dbReference>
<dbReference type="SMART" id="SM00822">
    <property type="entry name" value="PKS_KR"/>
    <property type="match status" value="1"/>
</dbReference>
<dbReference type="SUPFAM" id="SSF51735">
    <property type="entry name" value="NAD(P)-binding Rossmann-fold domains"/>
    <property type="match status" value="1"/>
</dbReference>
<evidence type="ECO:0000259" key="3">
    <source>
        <dbReference type="SMART" id="SM00822"/>
    </source>
</evidence>
<dbReference type="InterPro" id="IPR057326">
    <property type="entry name" value="KR_dom"/>
</dbReference>
<dbReference type="PRINTS" id="PR00080">
    <property type="entry name" value="SDRFAMILY"/>
</dbReference>
<dbReference type="EMBL" id="JAGTXB010000018">
    <property type="protein sequence ID" value="MBS0030953.1"/>
    <property type="molecule type" value="Genomic_DNA"/>
</dbReference>
<sequence>MAQEILKDKVALITGGTTGIGLATAAAFLKNGAKVVIAGRREKEGQAALTQLQQLSPDVHFVAADVSDSKAVQQLITETVQRFGKLDIAFNNAGIEGHFAPIDETPEEEFDSVIGINLKGVWLSAKYEIAQFKKQGTGGAIVNTSSWLARGAAAGSAVYSASKAGLDGMIRALAIEAAPAGIRINNIQPGYIHTPMFDRFFPAENAEELQAPFKKHAPIGRFAKPEEVAELVLWLSSPMASFVTGESILVDGGLAIGGQRG</sequence>
<evidence type="ECO:0000313" key="4">
    <source>
        <dbReference type="EMBL" id="MBS0030953.1"/>
    </source>
</evidence>
<dbReference type="NCBIfam" id="NF005559">
    <property type="entry name" value="PRK07231.1"/>
    <property type="match status" value="1"/>
</dbReference>